<evidence type="ECO:0000256" key="2">
    <source>
        <dbReference type="ARBA" id="ARBA00022741"/>
    </source>
</evidence>
<evidence type="ECO:0000313" key="5">
    <source>
        <dbReference type="EMBL" id="MBB6434295.1"/>
    </source>
</evidence>
<protein>
    <submittedName>
        <fullName evidence="5">Putative ABC transport system ATP-binding protein</fullName>
    </submittedName>
</protein>
<dbReference type="CDD" id="cd03255">
    <property type="entry name" value="ABC_MJ0796_LolCDE_FtsE"/>
    <property type="match status" value="1"/>
</dbReference>
<dbReference type="Gene3D" id="3.40.50.300">
    <property type="entry name" value="P-loop containing nucleotide triphosphate hydrolases"/>
    <property type="match status" value="1"/>
</dbReference>
<dbReference type="AlphaFoldDB" id="A0A7X0LMW1"/>
<evidence type="ECO:0000256" key="1">
    <source>
        <dbReference type="ARBA" id="ARBA00022448"/>
    </source>
</evidence>
<dbReference type="InterPro" id="IPR003439">
    <property type="entry name" value="ABC_transporter-like_ATP-bd"/>
</dbReference>
<dbReference type="InterPro" id="IPR017911">
    <property type="entry name" value="MacB-like_ATP-bd"/>
</dbReference>
<evidence type="ECO:0000256" key="3">
    <source>
        <dbReference type="ARBA" id="ARBA00022840"/>
    </source>
</evidence>
<keyword evidence="2" id="KW-0547">Nucleotide-binding</keyword>
<reference evidence="5 6" key="1">
    <citation type="submission" date="2020-08" db="EMBL/GenBank/DDBJ databases">
        <title>Genomic Encyclopedia of Type Strains, Phase IV (KMG-IV): sequencing the most valuable type-strain genomes for metagenomic binning, comparative biology and taxonomic classification.</title>
        <authorList>
            <person name="Goeker M."/>
        </authorList>
    </citation>
    <scope>NUCLEOTIDE SEQUENCE [LARGE SCALE GENOMIC DNA]</scope>
    <source>
        <strain evidence="5 6">DSM 40141</strain>
    </source>
</reference>
<dbReference type="PANTHER" id="PTHR24220">
    <property type="entry name" value="IMPORT ATP-BINDING PROTEIN"/>
    <property type="match status" value="1"/>
</dbReference>
<dbReference type="Pfam" id="PF00005">
    <property type="entry name" value="ABC_tran"/>
    <property type="match status" value="1"/>
</dbReference>
<dbReference type="RefSeq" id="WP_185026826.1">
    <property type="nucleotide sequence ID" value="NZ_BNBN01000002.1"/>
</dbReference>
<organism evidence="5 6">
    <name type="scientific">Streptomyces candidus</name>
    <dbReference type="NCBI Taxonomy" id="67283"/>
    <lineage>
        <taxon>Bacteria</taxon>
        <taxon>Bacillati</taxon>
        <taxon>Actinomycetota</taxon>
        <taxon>Actinomycetes</taxon>
        <taxon>Kitasatosporales</taxon>
        <taxon>Streptomycetaceae</taxon>
        <taxon>Streptomyces</taxon>
    </lineage>
</organism>
<dbReference type="EMBL" id="JACHEM010000002">
    <property type="protein sequence ID" value="MBB6434295.1"/>
    <property type="molecule type" value="Genomic_DNA"/>
</dbReference>
<dbReference type="Proteomes" id="UP000540423">
    <property type="component" value="Unassembled WGS sequence"/>
</dbReference>
<gene>
    <name evidence="5" type="ORF">HNQ79_000743</name>
</gene>
<dbReference type="InterPro" id="IPR003593">
    <property type="entry name" value="AAA+_ATPase"/>
</dbReference>
<dbReference type="GO" id="GO:0022857">
    <property type="term" value="F:transmembrane transporter activity"/>
    <property type="evidence" value="ECO:0007669"/>
    <property type="project" value="TreeGrafter"/>
</dbReference>
<dbReference type="FunFam" id="3.40.50.300:FF:000032">
    <property type="entry name" value="Export ABC transporter ATP-binding protein"/>
    <property type="match status" value="1"/>
</dbReference>
<dbReference type="PROSITE" id="PS50893">
    <property type="entry name" value="ABC_TRANSPORTER_2"/>
    <property type="match status" value="1"/>
</dbReference>
<feature type="domain" description="ABC transporter" evidence="4">
    <location>
        <begin position="21"/>
        <end position="242"/>
    </location>
</feature>
<dbReference type="SUPFAM" id="SSF52540">
    <property type="entry name" value="P-loop containing nucleoside triphosphate hydrolases"/>
    <property type="match status" value="1"/>
</dbReference>
<accession>A0A7X0LMW1</accession>
<dbReference type="PANTHER" id="PTHR24220:SF685">
    <property type="entry name" value="ABC TRANSPORTER RELATED"/>
    <property type="match status" value="1"/>
</dbReference>
<dbReference type="GO" id="GO:0098796">
    <property type="term" value="C:membrane protein complex"/>
    <property type="evidence" value="ECO:0007669"/>
    <property type="project" value="UniProtKB-ARBA"/>
</dbReference>
<proteinExistence type="predicted"/>
<keyword evidence="3 5" id="KW-0067">ATP-binding</keyword>
<dbReference type="SMART" id="SM00382">
    <property type="entry name" value="AAA"/>
    <property type="match status" value="1"/>
</dbReference>
<dbReference type="GO" id="GO:0005886">
    <property type="term" value="C:plasma membrane"/>
    <property type="evidence" value="ECO:0007669"/>
    <property type="project" value="TreeGrafter"/>
</dbReference>
<sequence>MTESAQTTTGTGTALQHSPMVCVEDLHRSFGTGAAAVHALRGVSFTVPRGELVALKGRSGSGKTTLLNLVGGLDKADGGSVVVDGTDMGSLGETGLLEMRRDRIGFVFQSFGLIPILSAAENVGVPLRLRKADPKEREERVALLLGLVGLADHATQRPGELSGGQQQRVAIARALANRPALLIADEPTGQLDAETGLAVMELLRAVVRSEGVTALVATHDAQLLGLADRVIELRDGRIHESD</sequence>
<dbReference type="GO" id="GO:0016887">
    <property type="term" value="F:ATP hydrolysis activity"/>
    <property type="evidence" value="ECO:0007669"/>
    <property type="project" value="InterPro"/>
</dbReference>
<comment type="caution">
    <text evidence="5">The sequence shown here is derived from an EMBL/GenBank/DDBJ whole genome shotgun (WGS) entry which is preliminary data.</text>
</comment>
<dbReference type="InterPro" id="IPR027417">
    <property type="entry name" value="P-loop_NTPase"/>
</dbReference>
<dbReference type="GO" id="GO:0005524">
    <property type="term" value="F:ATP binding"/>
    <property type="evidence" value="ECO:0007669"/>
    <property type="project" value="UniProtKB-KW"/>
</dbReference>
<evidence type="ECO:0000313" key="6">
    <source>
        <dbReference type="Proteomes" id="UP000540423"/>
    </source>
</evidence>
<name>A0A7X0LMW1_9ACTN</name>
<dbReference type="PROSITE" id="PS00211">
    <property type="entry name" value="ABC_TRANSPORTER_1"/>
    <property type="match status" value="1"/>
</dbReference>
<evidence type="ECO:0000259" key="4">
    <source>
        <dbReference type="PROSITE" id="PS50893"/>
    </source>
</evidence>
<keyword evidence="6" id="KW-1185">Reference proteome</keyword>
<keyword evidence="1" id="KW-0813">Transport</keyword>
<dbReference type="InterPro" id="IPR017871">
    <property type="entry name" value="ABC_transporter-like_CS"/>
</dbReference>
<dbReference type="InterPro" id="IPR015854">
    <property type="entry name" value="ABC_transpr_LolD-like"/>
</dbReference>